<feature type="transmembrane region" description="Helical" evidence="6">
    <location>
        <begin position="414"/>
        <end position="441"/>
    </location>
</feature>
<feature type="transmembrane region" description="Helical" evidence="6">
    <location>
        <begin position="484"/>
        <end position="507"/>
    </location>
</feature>
<dbReference type="InterPro" id="IPR050726">
    <property type="entry name" value="mGluR"/>
</dbReference>
<accession>A0AAW1V4K6</accession>
<gene>
    <name evidence="9" type="ORF">WA026_011983</name>
</gene>
<evidence type="ECO:0000256" key="1">
    <source>
        <dbReference type="ARBA" id="ARBA00004141"/>
    </source>
</evidence>
<evidence type="ECO:0000313" key="9">
    <source>
        <dbReference type="EMBL" id="KAK9890621.1"/>
    </source>
</evidence>
<comment type="caution">
    <text evidence="9">The sequence shown here is derived from an EMBL/GenBank/DDBJ whole genome shotgun (WGS) entry which is preliminary data.</text>
</comment>
<dbReference type="GO" id="GO:0004930">
    <property type="term" value="F:G protein-coupled receptor activity"/>
    <property type="evidence" value="ECO:0007669"/>
    <property type="project" value="InterPro"/>
</dbReference>
<feature type="chain" id="PRO_5043654477" description="G-protein coupled receptors family 3 profile domain-containing protein" evidence="7">
    <location>
        <begin position="20"/>
        <end position="735"/>
    </location>
</feature>
<protein>
    <recommendedName>
        <fullName evidence="8">G-protein coupled receptors family 3 profile domain-containing protein</fullName>
    </recommendedName>
</protein>
<keyword evidence="2 6" id="KW-0812">Transmembrane</keyword>
<organism evidence="9 10">
    <name type="scientific">Henosepilachna vigintioctopunctata</name>
    <dbReference type="NCBI Taxonomy" id="420089"/>
    <lineage>
        <taxon>Eukaryota</taxon>
        <taxon>Metazoa</taxon>
        <taxon>Ecdysozoa</taxon>
        <taxon>Arthropoda</taxon>
        <taxon>Hexapoda</taxon>
        <taxon>Insecta</taxon>
        <taxon>Pterygota</taxon>
        <taxon>Neoptera</taxon>
        <taxon>Endopterygota</taxon>
        <taxon>Coleoptera</taxon>
        <taxon>Polyphaga</taxon>
        <taxon>Cucujiformia</taxon>
        <taxon>Coccinelloidea</taxon>
        <taxon>Coccinellidae</taxon>
        <taxon>Epilachninae</taxon>
        <taxon>Epilachnini</taxon>
        <taxon>Henosepilachna</taxon>
    </lineage>
</organism>
<dbReference type="Pfam" id="PF00003">
    <property type="entry name" value="7tm_3"/>
    <property type="match status" value="1"/>
</dbReference>
<evidence type="ECO:0000256" key="7">
    <source>
        <dbReference type="SAM" id="SignalP"/>
    </source>
</evidence>
<feature type="signal peptide" evidence="7">
    <location>
        <begin position="1"/>
        <end position="19"/>
    </location>
</feature>
<evidence type="ECO:0000256" key="2">
    <source>
        <dbReference type="ARBA" id="ARBA00022692"/>
    </source>
</evidence>
<keyword evidence="7" id="KW-0732">Signal</keyword>
<feature type="domain" description="G-protein coupled receptors family 3 profile" evidence="8">
    <location>
        <begin position="557"/>
        <end position="651"/>
    </location>
</feature>
<evidence type="ECO:0000256" key="5">
    <source>
        <dbReference type="ARBA" id="ARBA00023180"/>
    </source>
</evidence>
<keyword evidence="5" id="KW-0325">Glycoprotein</keyword>
<evidence type="ECO:0000256" key="6">
    <source>
        <dbReference type="SAM" id="Phobius"/>
    </source>
</evidence>
<sequence>MSILNFVVLTLFFVNSSCSNESEGDINLAVILESCGEVPIESKQTGIDSASWIVDRLNILKVFQDLKIGVQFYNACKKDEYFEILFNISKRRKEENVLGIISDVAIPTEVRKFADILNLKIKTIVPDSRTLLKSSVRLLEALNWNDNLTVFSPQKKMVDELFQYTTPKMICIKNTMVYRNNDSYNFETDDGPFILLGNNYQMTNFLTNNEQLRDFRLLMAPTDGSVITDIGENTYIILPSYIPLTDSSEKLNLTPTPLLFEIAQPILSYTEYLRTFLKIHCIGTQNKLDCIKHRNVKFSDSFTHYTHETILKILKIEPLRNNFVYDIYITGNESEDFFKLGYNFKQSLIKVFTYNIFDDTISSLYNYTLEDAKKSVCFEDAIKCKYNCENFHEFSNYSQENILKKGLQFKSEPWIIVFLAISAIGSLISLIIVAFLCVYICRKDILEGNPLTTIFLLLTVLLMYCSVLLFSIQRNPYNEDLLCLLQSLWTTLSISGAFSLILSRSILLSTVTREIAYMSHIPGSVQSFLALFIFGVQAALSLQILGNCSKVFEGNSFLYLMSYNMMLLLFIICLSPMVYKSQRNYKEGKYFVISAVLITLCWCFWISCYKVLDDSWKDLLICFAMVSTASILQGTIFISRTYLMIVSSTRNKLRNNLPKLNERNGVLDVYRADERNVYDCVNVAAINAISVARPGINVLQMDEDIYNYPTLPRDEEFNFDIQTNSSNHSDKVTRF</sequence>
<feature type="transmembrane region" description="Helical" evidence="6">
    <location>
        <begin position="528"/>
        <end position="545"/>
    </location>
</feature>
<feature type="transmembrane region" description="Helical" evidence="6">
    <location>
        <begin position="591"/>
        <end position="612"/>
    </location>
</feature>
<dbReference type="Proteomes" id="UP001431783">
    <property type="component" value="Unassembled WGS sequence"/>
</dbReference>
<evidence type="ECO:0000313" key="10">
    <source>
        <dbReference type="Proteomes" id="UP001431783"/>
    </source>
</evidence>
<comment type="subcellular location">
    <subcellularLocation>
        <location evidence="1">Membrane</location>
        <topology evidence="1">Multi-pass membrane protein</topology>
    </subcellularLocation>
</comment>
<name>A0AAW1V4K6_9CUCU</name>
<proteinExistence type="predicted"/>
<feature type="transmembrane region" description="Helical" evidence="6">
    <location>
        <begin position="453"/>
        <end position="472"/>
    </location>
</feature>
<evidence type="ECO:0000256" key="4">
    <source>
        <dbReference type="ARBA" id="ARBA00023136"/>
    </source>
</evidence>
<dbReference type="PROSITE" id="PS50259">
    <property type="entry name" value="G_PROTEIN_RECEP_F3_4"/>
    <property type="match status" value="1"/>
</dbReference>
<keyword evidence="4 6" id="KW-0472">Membrane</keyword>
<evidence type="ECO:0000259" key="8">
    <source>
        <dbReference type="PROSITE" id="PS50259"/>
    </source>
</evidence>
<dbReference type="InterPro" id="IPR017978">
    <property type="entry name" value="GPCR_3_C"/>
</dbReference>
<evidence type="ECO:0000256" key="3">
    <source>
        <dbReference type="ARBA" id="ARBA00022989"/>
    </source>
</evidence>
<dbReference type="AlphaFoldDB" id="A0AAW1V4K6"/>
<reference evidence="9 10" key="1">
    <citation type="submission" date="2023-03" db="EMBL/GenBank/DDBJ databases">
        <title>Genome insight into feeding habits of ladybird beetles.</title>
        <authorList>
            <person name="Li H.-S."/>
            <person name="Huang Y.-H."/>
            <person name="Pang H."/>
        </authorList>
    </citation>
    <scope>NUCLEOTIDE SEQUENCE [LARGE SCALE GENOMIC DNA]</scope>
    <source>
        <strain evidence="9">SYSU_2023b</strain>
        <tissue evidence="9">Whole body</tissue>
    </source>
</reference>
<keyword evidence="3 6" id="KW-1133">Transmembrane helix</keyword>
<dbReference type="EMBL" id="JARQZJ010000126">
    <property type="protein sequence ID" value="KAK9890621.1"/>
    <property type="molecule type" value="Genomic_DNA"/>
</dbReference>
<feature type="transmembrane region" description="Helical" evidence="6">
    <location>
        <begin position="557"/>
        <end position="579"/>
    </location>
</feature>
<dbReference type="PANTHER" id="PTHR24060">
    <property type="entry name" value="METABOTROPIC GLUTAMATE RECEPTOR"/>
    <property type="match status" value="1"/>
</dbReference>
<dbReference type="GO" id="GO:0016020">
    <property type="term" value="C:membrane"/>
    <property type="evidence" value="ECO:0007669"/>
    <property type="project" value="UniProtKB-SubCell"/>
</dbReference>
<feature type="transmembrane region" description="Helical" evidence="6">
    <location>
        <begin position="618"/>
        <end position="643"/>
    </location>
</feature>
<keyword evidence="10" id="KW-1185">Reference proteome</keyword>